<feature type="chain" id="PRO_5024926556" evidence="1">
    <location>
        <begin position="19"/>
        <end position="243"/>
    </location>
</feature>
<gene>
    <name evidence="2" type="ORF">BDV30DRAFT_236877</name>
</gene>
<dbReference type="EMBL" id="ML732783">
    <property type="protein sequence ID" value="KAB8275175.1"/>
    <property type="molecule type" value="Genomic_DNA"/>
</dbReference>
<evidence type="ECO:0000313" key="3">
    <source>
        <dbReference type="Proteomes" id="UP000326289"/>
    </source>
</evidence>
<protein>
    <submittedName>
        <fullName evidence="2">Uncharacterized protein</fullName>
    </submittedName>
</protein>
<accession>A0A5N6J8T2</accession>
<feature type="signal peptide" evidence="1">
    <location>
        <begin position="1"/>
        <end position="18"/>
    </location>
</feature>
<keyword evidence="1" id="KW-0732">Signal</keyword>
<keyword evidence="3" id="KW-1185">Reference proteome</keyword>
<name>A0A5N6J8T2_9EURO</name>
<proteinExistence type="predicted"/>
<evidence type="ECO:0000256" key="1">
    <source>
        <dbReference type="SAM" id="SignalP"/>
    </source>
</evidence>
<reference evidence="2 3" key="1">
    <citation type="submission" date="2019-04" db="EMBL/GenBank/DDBJ databases">
        <title>Fungal friends and foes A comparative genomics study of 23 Aspergillus species from section Flavi.</title>
        <authorList>
            <consortium name="DOE Joint Genome Institute"/>
            <person name="Kjaerbolling I."/>
            <person name="Vesth T.C."/>
            <person name="Frisvad J.C."/>
            <person name="Nybo J.L."/>
            <person name="Theobald S."/>
            <person name="Kildgaard S."/>
            <person name="Petersen T.I."/>
            <person name="Kuo A."/>
            <person name="Sato A."/>
            <person name="Lyhne E.K."/>
            <person name="Kogle M.E."/>
            <person name="Wiebenga A."/>
            <person name="Kun R.S."/>
            <person name="Lubbers R.J."/>
            <person name="Makela M.R."/>
            <person name="Barry K."/>
            <person name="Chovatia M."/>
            <person name="Clum A."/>
            <person name="Daum C."/>
            <person name="Haridas S."/>
            <person name="He G."/>
            <person name="LaButti K."/>
            <person name="Lipzen A."/>
            <person name="Mondo S."/>
            <person name="Pangilinan J."/>
            <person name="Riley R."/>
            <person name="Salamov A."/>
            <person name="Simmons B.A."/>
            <person name="Magnuson J.K."/>
            <person name="Henrissat B."/>
            <person name="Mortensen U.H."/>
            <person name="Larsen T.O."/>
            <person name="De vries R.P."/>
            <person name="Grigoriev I.V."/>
            <person name="Machida M."/>
            <person name="Baker S.E."/>
            <person name="Andersen M.R."/>
        </authorList>
    </citation>
    <scope>NUCLEOTIDE SEQUENCE [LARGE SCALE GENOMIC DNA]</scope>
    <source>
        <strain evidence="2 3">CBS 117635</strain>
    </source>
</reference>
<evidence type="ECO:0000313" key="2">
    <source>
        <dbReference type="EMBL" id="KAB8275175.1"/>
    </source>
</evidence>
<dbReference type="Proteomes" id="UP000326289">
    <property type="component" value="Unassembled WGS sequence"/>
</dbReference>
<organism evidence="2 3">
    <name type="scientific">Aspergillus minisclerotigenes</name>
    <dbReference type="NCBI Taxonomy" id="656917"/>
    <lineage>
        <taxon>Eukaryota</taxon>
        <taxon>Fungi</taxon>
        <taxon>Dikarya</taxon>
        <taxon>Ascomycota</taxon>
        <taxon>Pezizomycotina</taxon>
        <taxon>Eurotiomycetes</taxon>
        <taxon>Eurotiomycetidae</taxon>
        <taxon>Eurotiales</taxon>
        <taxon>Aspergillaceae</taxon>
        <taxon>Aspergillus</taxon>
        <taxon>Aspergillus subgen. Circumdati</taxon>
    </lineage>
</organism>
<sequence>MRVSWLVSGLLAVYSAVASPFPEDSIEARSIFPKPSPCPRGSALSQSTCRKCFGPFPRPRESVTFDQIVDLLTLPKRFIVDIAERFGQGFVGLVAGKTCRAVSEISIPGVYAAITECIEKPAFQAVFHTIEKDITDFLKYPVIHEGWEFLNMRLEDIPVIGDVIKDVGKAEGWVYNNLVPSFARQKIQTCIDDVSNNSRHASGAPWGWELAETINASKIALKAAEAAAKSADGAVSIAKAVEA</sequence>
<dbReference type="AlphaFoldDB" id="A0A5N6J8T2"/>